<proteinExistence type="inferred from homology"/>
<dbReference type="GeneTree" id="ENSGT00940000156552"/>
<evidence type="ECO:0000256" key="6">
    <source>
        <dbReference type="ARBA" id="ARBA00023212"/>
    </source>
</evidence>
<evidence type="ECO:0000259" key="10">
    <source>
        <dbReference type="PROSITE" id="PS50200"/>
    </source>
</evidence>
<dbReference type="FunFam" id="3.10.20.90:FF:000027">
    <property type="entry name" value="Ras association (RalGDS/AF-6) and pleckstrin homology domains 1"/>
    <property type="match status" value="1"/>
</dbReference>
<evidence type="ECO:0000256" key="3">
    <source>
        <dbReference type="ARBA" id="ARBA00022475"/>
    </source>
</evidence>
<feature type="region of interest" description="Disordered" evidence="8">
    <location>
        <begin position="1"/>
        <end position="30"/>
    </location>
</feature>
<name>A0A8K9VD47_ONCMY</name>
<dbReference type="Pfam" id="PF00169">
    <property type="entry name" value="PH"/>
    <property type="match status" value="1"/>
</dbReference>
<evidence type="ECO:0000313" key="11">
    <source>
        <dbReference type="Ensembl" id="ENSOMYP00000122667.1"/>
    </source>
</evidence>
<keyword evidence="12" id="KW-1185">Reference proteome</keyword>
<sequence>MEQLSDEELDHTEGGGEEEDSDKEDQDLDQMFGAWLGELDKLTQSLDDGFTETVKKAPQKAPLRQETNMANFCNRFSMYNINEALNQGGDGVDLDSLMADLCSIEQELTTTGKPNAKLRHKPTAGHSSKGTRASPASTVAARHGRPMASNLSLDDITAQLEQASLSMDEAARQSSHSLASSVGTVSEHEVRSFSLSSRSSVNSASASSMDSLDRPLEQDGATPTQQGPSQGPPGNTEEEQAAKTKAEKIRVALEKIKEAQVKKLVIRVHLSDESSKTMMVDERQTVRQVLDSLLDKSHCGFSPDWSLVETINELQMERIFEDHENLVENLQNWTRDSQNRLMFIERIEKYALFKNPQNYLLGRKETCEMADRNKEALLEECFCGSAVSVPEMEGVLWLKEDGKKSWKKRYFLLRASGIYYVPKGKAKASRELVCFLQLDHVNVYNGQDYRSKYKAPTDYCLALKHPQIQKKSQYIKYLCCDDVRTLHQWINGIRIAKYGKTLYVNYQEAMKRTEAAYDWSSLSSSSIKSGSSSSSLPESQSTHYSSDSGVAVSENNLSGHSRSQSQVSSIFSEAWKRGTQDEVPPPPVLTPSPYPVTCLY</sequence>
<organism evidence="11 12">
    <name type="scientific">Oncorhynchus mykiss</name>
    <name type="common">Rainbow trout</name>
    <name type="synonym">Salmo gairdneri</name>
    <dbReference type="NCBI Taxonomy" id="8022"/>
    <lineage>
        <taxon>Eukaryota</taxon>
        <taxon>Metazoa</taxon>
        <taxon>Chordata</taxon>
        <taxon>Craniata</taxon>
        <taxon>Vertebrata</taxon>
        <taxon>Euteleostomi</taxon>
        <taxon>Actinopterygii</taxon>
        <taxon>Neopterygii</taxon>
        <taxon>Teleostei</taxon>
        <taxon>Protacanthopterygii</taxon>
        <taxon>Salmoniformes</taxon>
        <taxon>Salmonidae</taxon>
        <taxon>Salmoninae</taxon>
        <taxon>Oncorhynchus</taxon>
    </lineage>
</organism>
<protein>
    <submittedName>
        <fullName evidence="11">Ras association (RalGDS/AF-6) and pleckstrin homology domains 1a</fullName>
    </submittedName>
</protein>
<dbReference type="PANTHER" id="PTHR11243:SF15">
    <property type="entry name" value="RAS-ASSOCIATED AND PLECKSTRIN HOMOLOGY DOMAINS-CONTAINING PROTEIN 1"/>
    <property type="match status" value="1"/>
</dbReference>
<evidence type="ECO:0000256" key="2">
    <source>
        <dbReference type="ARBA" id="ARBA00004245"/>
    </source>
</evidence>
<dbReference type="Proteomes" id="UP000694395">
    <property type="component" value="Chromosome 22"/>
</dbReference>
<dbReference type="Ensembl" id="ENSOMYT00000087516.2">
    <property type="protein sequence ID" value="ENSOMYP00000122667.1"/>
    <property type="gene ID" value="ENSOMYG00000074658.1"/>
</dbReference>
<feature type="region of interest" description="Disordered" evidence="8">
    <location>
        <begin position="193"/>
        <end position="245"/>
    </location>
</feature>
<dbReference type="PROSITE" id="PS50200">
    <property type="entry name" value="RA"/>
    <property type="match status" value="1"/>
</dbReference>
<gene>
    <name evidence="11" type="primary">LOC110502196</name>
</gene>
<dbReference type="GO" id="GO:0005829">
    <property type="term" value="C:cytosol"/>
    <property type="evidence" value="ECO:0007669"/>
    <property type="project" value="UniProtKB-ARBA"/>
</dbReference>
<dbReference type="InterPro" id="IPR011993">
    <property type="entry name" value="PH-like_dom_sf"/>
</dbReference>
<keyword evidence="3" id="KW-1003">Cell membrane</keyword>
<dbReference type="Gene3D" id="3.10.20.90">
    <property type="entry name" value="Phosphatidylinositol 3-kinase Catalytic Subunit, Chain A, domain 1"/>
    <property type="match status" value="1"/>
</dbReference>
<reference evidence="11" key="2">
    <citation type="submission" date="2025-08" db="UniProtKB">
        <authorList>
            <consortium name="Ensembl"/>
        </authorList>
    </citation>
    <scope>IDENTIFICATION</scope>
</reference>
<feature type="compositionally biased region" description="Low complexity" evidence="8">
    <location>
        <begin position="193"/>
        <end position="210"/>
    </location>
</feature>
<dbReference type="PROSITE" id="PS50003">
    <property type="entry name" value="PH_DOMAIN"/>
    <property type="match status" value="1"/>
</dbReference>
<dbReference type="Pfam" id="PF21989">
    <property type="entry name" value="RA_2"/>
    <property type="match status" value="1"/>
</dbReference>
<reference evidence="11" key="3">
    <citation type="submission" date="2025-09" db="UniProtKB">
        <authorList>
            <consortium name="Ensembl"/>
        </authorList>
    </citation>
    <scope>IDENTIFICATION</scope>
</reference>
<dbReference type="GO" id="GO:0005886">
    <property type="term" value="C:plasma membrane"/>
    <property type="evidence" value="ECO:0007669"/>
    <property type="project" value="UniProtKB-SubCell"/>
</dbReference>
<dbReference type="CDD" id="cd01259">
    <property type="entry name" value="PH_APBB1IP"/>
    <property type="match status" value="1"/>
</dbReference>
<evidence type="ECO:0000256" key="4">
    <source>
        <dbReference type="ARBA" id="ARBA00022490"/>
    </source>
</evidence>
<evidence type="ECO:0000256" key="8">
    <source>
        <dbReference type="SAM" id="MobiDB-lite"/>
    </source>
</evidence>
<dbReference type="PANTHER" id="PTHR11243">
    <property type="entry name" value="GROWTH FACTOR RECEPTOR-BOUND PROTEIN"/>
    <property type="match status" value="1"/>
</dbReference>
<keyword evidence="5" id="KW-0472">Membrane</keyword>
<evidence type="ECO:0000256" key="7">
    <source>
        <dbReference type="ARBA" id="ARBA00038382"/>
    </source>
</evidence>
<feature type="compositionally biased region" description="Low complexity" evidence="8">
    <location>
        <begin position="222"/>
        <end position="235"/>
    </location>
</feature>
<feature type="compositionally biased region" description="Acidic residues" evidence="8">
    <location>
        <begin position="1"/>
        <end position="28"/>
    </location>
</feature>
<feature type="compositionally biased region" description="Polar residues" evidence="8">
    <location>
        <begin position="125"/>
        <end position="137"/>
    </location>
</feature>
<dbReference type="InterPro" id="IPR039665">
    <property type="entry name" value="PH_APBB1IP"/>
</dbReference>
<dbReference type="SUPFAM" id="SSF54236">
    <property type="entry name" value="Ubiquitin-like"/>
    <property type="match status" value="1"/>
</dbReference>
<dbReference type="AlphaFoldDB" id="A0A8K9VD47"/>
<comment type="subcellular location">
    <subcellularLocation>
        <location evidence="1">Cell membrane</location>
        <topology evidence="1">Peripheral membrane protein</topology>
    </subcellularLocation>
    <subcellularLocation>
        <location evidence="2">Cytoplasm</location>
        <location evidence="2">Cytoskeleton</location>
    </subcellularLocation>
</comment>
<reference evidence="11" key="1">
    <citation type="submission" date="2020-07" db="EMBL/GenBank/DDBJ databases">
        <title>A long reads based de novo assembly of the rainbow trout Arlee double haploid line genome.</title>
        <authorList>
            <person name="Gao G."/>
            <person name="Palti Y."/>
        </authorList>
    </citation>
    <scope>NUCLEOTIDE SEQUENCE [LARGE SCALE GENOMIC DNA]</scope>
</reference>
<evidence type="ECO:0000256" key="1">
    <source>
        <dbReference type="ARBA" id="ARBA00004202"/>
    </source>
</evidence>
<dbReference type="SMART" id="SM00314">
    <property type="entry name" value="RA"/>
    <property type="match status" value="1"/>
</dbReference>
<evidence type="ECO:0000256" key="5">
    <source>
        <dbReference type="ARBA" id="ARBA00023136"/>
    </source>
</evidence>
<dbReference type="SUPFAM" id="SSF50729">
    <property type="entry name" value="PH domain-like"/>
    <property type="match status" value="1"/>
</dbReference>
<feature type="region of interest" description="Disordered" evidence="8">
    <location>
        <begin position="529"/>
        <end position="565"/>
    </location>
</feature>
<accession>A0A8K9VD47</accession>
<dbReference type="GO" id="GO:0005856">
    <property type="term" value="C:cytoskeleton"/>
    <property type="evidence" value="ECO:0007669"/>
    <property type="project" value="UniProtKB-SubCell"/>
</dbReference>
<keyword evidence="4" id="KW-0963">Cytoplasm</keyword>
<feature type="compositionally biased region" description="Low complexity" evidence="8">
    <location>
        <begin position="529"/>
        <end position="541"/>
    </location>
</feature>
<feature type="domain" description="Ras-associating" evidence="10">
    <location>
        <begin position="262"/>
        <end position="348"/>
    </location>
</feature>
<feature type="compositionally biased region" description="Polar residues" evidence="8">
    <location>
        <begin position="542"/>
        <end position="557"/>
    </location>
</feature>
<dbReference type="InterPro" id="IPR001849">
    <property type="entry name" value="PH_domain"/>
</dbReference>
<dbReference type="GO" id="GO:0007165">
    <property type="term" value="P:signal transduction"/>
    <property type="evidence" value="ECO:0007669"/>
    <property type="project" value="InterPro"/>
</dbReference>
<dbReference type="FunFam" id="2.30.29.30:FF:000048">
    <property type="entry name" value="Ras association (RalGDS/AF-6) and pleckstrin homology domains 1"/>
    <property type="match status" value="1"/>
</dbReference>
<dbReference type="InterPro" id="IPR000159">
    <property type="entry name" value="RA_dom"/>
</dbReference>
<comment type="similarity">
    <text evidence="7">Belongs to the MRL family.</text>
</comment>
<evidence type="ECO:0000313" key="12">
    <source>
        <dbReference type="Proteomes" id="UP000694395"/>
    </source>
</evidence>
<evidence type="ECO:0000259" key="9">
    <source>
        <dbReference type="PROSITE" id="PS50003"/>
    </source>
</evidence>
<keyword evidence="6" id="KW-0206">Cytoskeleton</keyword>
<dbReference type="Gene3D" id="2.30.29.30">
    <property type="entry name" value="Pleckstrin-homology domain (PH domain)/Phosphotyrosine-binding domain (PTB)"/>
    <property type="match status" value="1"/>
</dbReference>
<feature type="domain" description="PH" evidence="9">
    <location>
        <begin position="389"/>
        <end position="498"/>
    </location>
</feature>
<dbReference type="InterPro" id="IPR029071">
    <property type="entry name" value="Ubiquitin-like_domsf"/>
</dbReference>
<dbReference type="SMART" id="SM00233">
    <property type="entry name" value="PH"/>
    <property type="match status" value="1"/>
</dbReference>
<dbReference type="InterPro" id="IPR039664">
    <property type="entry name" value="GRB/APBB1IP"/>
</dbReference>
<feature type="region of interest" description="Disordered" evidence="8">
    <location>
        <begin position="112"/>
        <end position="148"/>
    </location>
</feature>